<evidence type="ECO:0000256" key="1">
    <source>
        <dbReference type="ARBA" id="ARBA00001947"/>
    </source>
</evidence>
<feature type="chain" id="PRO_5017923565" evidence="8">
    <location>
        <begin position="27"/>
        <end position="254"/>
    </location>
</feature>
<evidence type="ECO:0000256" key="5">
    <source>
        <dbReference type="ARBA" id="ARBA00022833"/>
    </source>
</evidence>
<sequence length="254" mass="28215">MKRLLALLALLAPLLAPLLVLPPAQAQVRAQVRAQSQAQAGTVLETRVIGHSVQGRPIRAYHLGEPGKPVVVVIATMHGDETASRRILLSLVHGTPVRGVDLWLVPTYNPDGAAHHRRVNAHGVDLNRNYPYKWQRLTGHYNSGPRPASEPETKAMMAFLQQVRPLRVVSFHQPLHGIDIDTKQRAFARRLAHFLQLPVKRFECGGACHGTMTMWFNHGFAGGALTAEYGAHPSRREMTKQAPRRLLRAIHATR</sequence>
<comment type="cofactor">
    <cofactor evidence="1">
        <name>Zn(2+)</name>
        <dbReference type="ChEBI" id="CHEBI:29105"/>
    </cofactor>
</comment>
<dbReference type="Gene3D" id="3.40.630.10">
    <property type="entry name" value="Zn peptidases"/>
    <property type="match status" value="1"/>
</dbReference>
<dbReference type="AlphaFoldDB" id="A0A3L8NVY2"/>
<evidence type="ECO:0000313" key="11">
    <source>
        <dbReference type="Proteomes" id="UP000281708"/>
    </source>
</evidence>
<keyword evidence="4" id="KW-0378">Hydrolase</keyword>
<dbReference type="OrthoDB" id="5240362at2"/>
<feature type="domain" description="Peptidase M14" evidence="9">
    <location>
        <begin position="21"/>
        <end position="254"/>
    </location>
</feature>
<evidence type="ECO:0000256" key="4">
    <source>
        <dbReference type="ARBA" id="ARBA00022801"/>
    </source>
</evidence>
<keyword evidence="3" id="KW-0645">Protease</keyword>
<dbReference type="PANTHER" id="PTHR11705:SF143">
    <property type="entry name" value="SLL0236 PROTEIN"/>
    <property type="match status" value="1"/>
</dbReference>
<keyword evidence="6" id="KW-0482">Metalloprotease</keyword>
<evidence type="ECO:0000313" key="10">
    <source>
        <dbReference type="EMBL" id="RLV47486.1"/>
    </source>
</evidence>
<organism evidence="10 11">
    <name type="scientific">Nocardioides mangrovicus</name>
    <dbReference type="NCBI Taxonomy" id="2478913"/>
    <lineage>
        <taxon>Bacteria</taxon>
        <taxon>Bacillati</taxon>
        <taxon>Actinomycetota</taxon>
        <taxon>Actinomycetes</taxon>
        <taxon>Propionibacteriales</taxon>
        <taxon>Nocardioidaceae</taxon>
        <taxon>Nocardioides</taxon>
    </lineage>
</organism>
<comment type="caution">
    <text evidence="10">The sequence shown here is derived from an EMBL/GenBank/DDBJ whole genome shotgun (WGS) entry which is preliminary data.</text>
</comment>
<name>A0A3L8NVY2_9ACTN</name>
<dbReference type="Pfam" id="PF00246">
    <property type="entry name" value="Peptidase_M14"/>
    <property type="match status" value="1"/>
</dbReference>
<dbReference type="SMART" id="SM00631">
    <property type="entry name" value="Zn_pept"/>
    <property type="match status" value="1"/>
</dbReference>
<dbReference type="PROSITE" id="PS52035">
    <property type="entry name" value="PEPTIDASE_M14"/>
    <property type="match status" value="1"/>
</dbReference>
<feature type="signal peptide" evidence="8">
    <location>
        <begin position="1"/>
        <end position="26"/>
    </location>
</feature>
<dbReference type="SUPFAM" id="SSF53187">
    <property type="entry name" value="Zn-dependent exopeptidases"/>
    <property type="match status" value="1"/>
</dbReference>
<dbReference type="GO" id="GO:0004181">
    <property type="term" value="F:metallocarboxypeptidase activity"/>
    <property type="evidence" value="ECO:0007669"/>
    <property type="project" value="InterPro"/>
</dbReference>
<keyword evidence="11" id="KW-1185">Reference proteome</keyword>
<evidence type="ECO:0000256" key="3">
    <source>
        <dbReference type="ARBA" id="ARBA00022670"/>
    </source>
</evidence>
<dbReference type="EMBL" id="RDBE01000010">
    <property type="protein sequence ID" value="RLV47486.1"/>
    <property type="molecule type" value="Genomic_DNA"/>
</dbReference>
<accession>A0A3L8NVY2</accession>
<comment type="similarity">
    <text evidence="2 7">Belongs to the peptidase M14 family.</text>
</comment>
<dbReference type="PANTHER" id="PTHR11705">
    <property type="entry name" value="PROTEASE FAMILY M14 CARBOXYPEPTIDASE A,B"/>
    <property type="match status" value="1"/>
</dbReference>
<dbReference type="InterPro" id="IPR000834">
    <property type="entry name" value="Peptidase_M14"/>
</dbReference>
<dbReference type="GO" id="GO:0008270">
    <property type="term" value="F:zinc ion binding"/>
    <property type="evidence" value="ECO:0007669"/>
    <property type="project" value="InterPro"/>
</dbReference>
<dbReference type="GO" id="GO:0006508">
    <property type="term" value="P:proteolysis"/>
    <property type="evidence" value="ECO:0007669"/>
    <property type="project" value="UniProtKB-KW"/>
</dbReference>
<reference evidence="10 11" key="1">
    <citation type="submission" date="2018-10" db="EMBL/GenBank/DDBJ databases">
        <title>Marmoricola sp. 4Q3S-7 whole genome shotgun sequence.</title>
        <authorList>
            <person name="Li F."/>
        </authorList>
    </citation>
    <scope>NUCLEOTIDE SEQUENCE [LARGE SCALE GENOMIC DNA]</scope>
    <source>
        <strain evidence="10 11">4Q3S-7</strain>
    </source>
</reference>
<keyword evidence="8" id="KW-0732">Signal</keyword>
<keyword evidence="5" id="KW-0862">Zinc</keyword>
<evidence type="ECO:0000256" key="8">
    <source>
        <dbReference type="SAM" id="SignalP"/>
    </source>
</evidence>
<dbReference type="Proteomes" id="UP000281708">
    <property type="component" value="Unassembled WGS sequence"/>
</dbReference>
<proteinExistence type="inferred from homology"/>
<gene>
    <name evidence="10" type="ORF">D9V37_14965</name>
</gene>
<dbReference type="RefSeq" id="WP_121806990.1">
    <property type="nucleotide sequence ID" value="NZ_RDBE01000010.1"/>
</dbReference>
<comment type="caution">
    <text evidence="7">Lacks conserved residue(s) required for the propagation of feature annotation.</text>
</comment>
<dbReference type="PRINTS" id="PR00765">
    <property type="entry name" value="CRBOXYPTASEA"/>
</dbReference>
<protein>
    <submittedName>
        <fullName evidence="10">DUF2817 domain-containing protein</fullName>
    </submittedName>
</protein>
<evidence type="ECO:0000256" key="6">
    <source>
        <dbReference type="ARBA" id="ARBA00023049"/>
    </source>
</evidence>
<evidence type="ECO:0000259" key="9">
    <source>
        <dbReference type="PROSITE" id="PS52035"/>
    </source>
</evidence>
<dbReference type="GO" id="GO:0005615">
    <property type="term" value="C:extracellular space"/>
    <property type="evidence" value="ECO:0007669"/>
    <property type="project" value="TreeGrafter"/>
</dbReference>
<evidence type="ECO:0000256" key="2">
    <source>
        <dbReference type="ARBA" id="ARBA00005988"/>
    </source>
</evidence>
<evidence type="ECO:0000256" key="7">
    <source>
        <dbReference type="PROSITE-ProRule" id="PRU01379"/>
    </source>
</evidence>